<feature type="transmembrane region" description="Helical" evidence="1">
    <location>
        <begin position="98"/>
        <end position="131"/>
    </location>
</feature>
<organism evidence="2 3">
    <name type="scientific">Candidatus Magasanikbacteria bacterium RIFOXYB1_FULL_40_15</name>
    <dbReference type="NCBI Taxonomy" id="1798697"/>
    <lineage>
        <taxon>Bacteria</taxon>
        <taxon>Candidatus Magasanikiibacteriota</taxon>
    </lineage>
</organism>
<protein>
    <recommendedName>
        <fullName evidence="4">DUF4956 domain-containing protein</fullName>
    </recommendedName>
</protein>
<evidence type="ECO:0008006" key="4">
    <source>
        <dbReference type="Google" id="ProtNLM"/>
    </source>
</evidence>
<proteinExistence type="predicted"/>
<gene>
    <name evidence="2" type="ORF">A2373_02540</name>
</gene>
<evidence type="ECO:0000313" key="2">
    <source>
        <dbReference type="EMBL" id="OGH82251.1"/>
    </source>
</evidence>
<keyword evidence="1" id="KW-0472">Membrane</keyword>
<dbReference type="Proteomes" id="UP000176300">
    <property type="component" value="Unassembled WGS sequence"/>
</dbReference>
<evidence type="ECO:0000313" key="3">
    <source>
        <dbReference type="Proteomes" id="UP000176300"/>
    </source>
</evidence>
<sequence>MQGLFNNGAVVTYSTQQIVINIVLAFVLAFVIALVYKKTHKGLSYSQSFVFTLVIMSVIVAIVMMVIGNSVALAFGLLGAFSIIRFRTPVKDTKDTGYIFFSLAIGMAVGTNNHEIAVIGTVLVLLMIVLLDKINFGSMSKHEYLLSFIVSHEASAGNSFEGVFKKYLKNSMLLNINSKQDGKASEMTYHASFADESKKEEFVRELSGMSGVEKVHLITSKEDVEY</sequence>
<dbReference type="AlphaFoldDB" id="A0A1F6NEL1"/>
<dbReference type="EMBL" id="MFQS01000046">
    <property type="protein sequence ID" value="OGH82251.1"/>
    <property type="molecule type" value="Genomic_DNA"/>
</dbReference>
<keyword evidence="1" id="KW-0812">Transmembrane</keyword>
<name>A0A1F6NEL1_9BACT</name>
<dbReference type="STRING" id="1798697.A2373_02540"/>
<dbReference type="Pfam" id="PF16316">
    <property type="entry name" value="DUF4956"/>
    <property type="match status" value="1"/>
</dbReference>
<keyword evidence="1" id="KW-1133">Transmembrane helix</keyword>
<feature type="transmembrane region" description="Helical" evidence="1">
    <location>
        <begin position="18"/>
        <end position="36"/>
    </location>
</feature>
<comment type="caution">
    <text evidence="2">The sequence shown here is derived from an EMBL/GenBank/DDBJ whole genome shotgun (WGS) entry which is preliminary data.</text>
</comment>
<feature type="transmembrane region" description="Helical" evidence="1">
    <location>
        <begin position="48"/>
        <end position="78"/>
    </location>
</feature>
<accession>A0A1F6NEL1</accession>
<reference evidence="2 3" key="1">
    <citation type="journal article" date="2016" name="Nat. Commun.">
        <title>Thousands of microbial genomes shed light on interconnected biogeochemical processes in an aquifer system.</title>
        <authorList>
            <person name="Anantharaman K."/>
            <person name="Brown C.T."/>
            <person name="Hug L.A."/>
            <person name="Sharon I."/>
            <person name="Castelle C.J."/>
            <person name="Probst A.J."/>
            <person name="Thomas B.C."/>
            <person name="Singh A."/>
            <person name="Wilkins M.J."/>
            <person name="Karaoz U."/>
            <person name="Brodie E.L."/>
            <person name="Williams K.H."/>
            <person name="Hubbard S.S."/>
            <person name="Banfield J.F."/>
        </authorList>
    </citation>
    <scope>NUCLEOTIDE SEQUENCE [LARGE SCALE GENOMIC DNA]</scope>
</reference>
<dbReference type="InterPro" id="IPR032531">
    <property type="entry name" value="DUF4956"/>
</dbReference>
<evidence type="ECO:0000256" key="1">
    <source>
        <dbReference type="SAM" id="Phobius"/>
    </source>
</evidence>